<name>J3NB06_ORYBR</name>
<feature type="region of interest" description="Disordered" evidence="1">
    <location>
        <begin position="1"/>
        <end position="97"/>
    </location>
</feature>
<proteinExistence type="predicted"/>
<protein>
    <submittedName>
        <fullName evidence="2">Uncharacterized protein</fullName>
    </submittedName>
</protein>
<feature type="compositionally biased region" description="Basic and acidic residues" evidence="1">
    <location>
        <begin position="84"/>
        <end position="97"/>
    </location>
</feature>
<dbReference type="EnsemblPlants" id="OB12G11640.1">
    <property type="protein sequence ID" value="OB12G11640.1"/>
    <property type="gene ID" value="OB12G11640"/>
</dbReference>
<evidence type="ECO:0000313" key="2">
    <source>
        <dbReference type="EnsemblPlants" id="OB12G11640.1"/>
    </source>
</evidence>
<dbReference type="Proteomes" id="UP000006038">
    <property type="component" value="Chromosome 12"/>
</dbReference>
<organism evidence="2">
    <name type="scientific">Oryza brachyantha</name>
    <name type="common">malo sina</name>
    <dbReference type="NCBI Taxonomy" id="4533"/>
    <lineage>
        <taxon>Eukaryota</taxon>
        <taxon>Viridiplantae</taxon>
        <taxon>Streptophyta</taxon>
        <taxon>Embryophyta</taxon>
        <taxon>Tracheophyta</taxon>
        <taxon>Spermatophyta</taxon>
        <taxon>Magnoliopsida</taxon>
        <taxon>Liliopsida</taxon>
        <taxon>Poales</taxon>
        <taxon>Poaceae</taxon>
        <taxon>BOP clade</taxon>
        <taxon>Oryzoideae</taxon>
        <taxon>Oryzeae</taxon>
        <taxon>Oryzinae</taxon>
        <taxon>Oryza</taxon>
    </lineage>
</organism>
<sequence length="97" mass="10306">MDNVASTSKTGKGKTQGPEATERGDGSVSVANSKKETRPVFEDNIVLGLALDGSKRTLPIDDGTNPHLSLSETEQDTVEAALSPKDKVQEKADQRNP</sequence>
<keyword evidence="3" id="KW-1185">Reference proteome</keyword>
<reference evidence="2" key="1">
    <citation type="journal article" date="2013" name="Nat. Commun.">
        <title>Whole-genome sequencing of Oryza brachyantha reveals mechanisms underlying Oryza genome evolution.</title>
        <authorList>
            <person name="Chen J."/>
            <person name="Huang Q."/>
            <person name="Gao D."/>
            <person name="Wang J."/>
            <person name="Lang Y."/>
            <person name="Liu T."/>
            <person name="Li B."/>
            <person name="Bai Z."/>
            <person name="Luis Goicoechea J."/>
            <person name="Liang C."/>
            <person name="Chen C."/>
            <person name="Zhang W."/>
            <person name="Sun S."/>
            <person name="Liao Y."/>
            <person name="Zhang X."/>
            <person name="Yang L."/>
            <person name="Song C."/>
            <person name="Wang M."/>
            <person name="Shi J."/>
            <person name="Liu G."/>
            <person name="Liu J."/>
            <person name="Zhou H."/>
            <person name="Zhou W."/>
            <person name="Yu Q."/>
            <person name="An N."/>
            <person name="Chen Y."/>
            <person name="Cai Q."/>
            <person name="Wang B."/>
            <person name="Liu B."/>
            <person name="Min J."/>
            <person name="Huang Y."/>
            <person name="Wu H."/>
            <person name="Li Z."/>
            <person name="Zhang Y."/>
            <person name="Yin Y."/>
            <person name="Song W."/>
            <person name="Jiang J."/>
            <person name="Jackson S.A."/>
            <person name="Wing R.A."/>
            <person name="Wang J."/>
            <person name="Chen M."/>
        </authorList>
    </citation>
    <scope>NUCLEOTIDE SEQUENCE [LARGE SCALE GENOMIC DNA]</scope>
    <source>
        <strain evidence="2">cv. IRGC 101232</strain>
    </source>
</reference>
<dbReference type="AlphaFoldDB" id="J3NB06"/>
<evidence type="ECO:0000313" key="3">
    <source>
        <dbReference type="Proteomes" id="UP000006038"/>
    </source>
</evidence>
<dbReference type="Gramene" id="OB12G11640.1">
    <property type="protein sequence ID" value="OB12G11640.1"/>
    <property type="gene ID" value="OB12G11640"/>
</dbReference>
<dbReference type="HOGENOM" id="CLU_2350109_0_0_1"/>
<feature type="compositionally biased region" description="Polar residues" evidence="1">
    <location>
        <begin position="1"/>
        <end position="10"/>
    </location>
</feature>
<dbReference type="STRING" id="4533.J3NB06"/>
<evidence type="ECO:0000256" key="1">
    <source>
        <dbReference type="SAM" id="MobiDB-lite"/>
    </source>
</evidence>
<reference evidence="2" key="2">
    <citation type="submission" date="2013-04" db="UniProtKB">
        <authorList>
            <consortium name="EnsemblPlants"/>
        </authorList>
    </citation>
    <scope>IDENTIFICATION</scope>
</reference>
<dbReference type="eggNOG" id="ENOG502QTPM">
    <property type="taxonomic scope" value="Eukaryota"/>
</dbReference>
<accession>J3NB06</accession>